<protein>
    <submittedName>
        <fullName evidence="2">Uncharacterized protein</fullName>
    </submittedName>
</protein>
<evidence type="ECO:0000256" key="1">
    <source>
        <dbReference type="SAM" id="MobiDB-lite"/>
    </source>
</evidence>
<feature type="compositionally biased region" description="Basic and acidic residues" evidence="1">
    <location>
        <begin position="41"/>
        <end position="55"/>
    </location>
</feature>
<comment type="caution">
    <text evidence="2">The sequence shown here is derived from an EMBL/GenBank/DDBJ whole genome shotgun (WGS) entry which is preliminary data.</text>
</comment>
<gene>
    <name evidence="2" type="ORF">LLEC1_03873</name>
</gene>
<dbReference type="AlphaFoldDB" id="A0A179IAL9"/>
<evidence type="ECO:0000313" key="2">
    <source>
        <dbReference type="EMBL" id="OAQ98799.1"/>
    </source>
</evidence>
<reference evidence="2 3" key="1">
    <citation type="submission" date="2016-03" db="EMBL/GenBank/DDBJ databases">
        <title>Fine-scale spatial genetic structure of a fungal parasite of coffee scale insects.</title>
        <authorList>
            <person name="Jackson D."/>
            <person name="Zemenick K.A."/>
            <person name="Malloure B."/>
            <person name="Quandt C.A."/>
            <person name="James T.Y."/>
        </authorList>
    </citation>
    <scope>NUCLEOTIDE SEQUENCE [LARGE SCALE GENOMIC DNA]</scope>
    <source>
        <strain evidence="2 3">UM487</strain>
    </source>
</reference>
<proteinExistence type="predicted"/>
<accession>A0A179IAL9</accession>
<dbReference type="Proteomes" id="UP000243081">
    <property type="component" value="Unassembled WGS sequence"/>
</dbReference>
<sequence>MADSSPVAPPIKPNAKRQKDDKEYHRSRLSDATFNPSRYPDPLEARPSPDPKFKTPDGVTKEMTQNWLSMIREAKAQSTS</sequence>
<feature type="region of interest" description="Disordered" evidence="1">
    <location>
        <begin position="1"/>
        <end position="59"/>
    </location>
</feature>
<keyword evidence="3" id="KW-1185">Reference proteome</keyword>
<dbReference type="EMBL" id="LUKN01002602">
    <property type="protein sequence ID" value="OAQ98799.1"/>
    <property type="molecule type" value="Genomic_DNA"/>
</dbReference>
<evidence type="ECO:0000313" key="3">
    <source>
        <dbReference type="Proteomes" id="UP000243081"/>
    </source>
</evidence>
<dbReference type="OMA" id="LEMERHW"/>
<dbReference type="OrthoDB" id="5121433at2759"/>
<name>A0A179IAL9_CORDF</name>
<organism evidence="2 3">
    <name type="scientific">Cordyceps confragosa</name>
    <name type="common">Lecanicillium lecanii</name>
    <dbReference type="NCBI Taxonomy" id="2714763"/>
    <lineage>
        <taxon>Eukaryota</taxon>
        <taxon>Fungi</taxon>
        <taxon>Dikarya</taxon>
        <taxon>Ascomycota</taxon>
        <taxon>Pezizomycotina</taxon>
        <taxon>Sordariomycetes</taxon>
        <taxon>Hypocreomycetidae</taxon>
        <taxon>Hypocreales</taxon>
        <taxon>Cordycipitaceae</taxon>
        <taxon>Akanthomyces</taxon>
    </lineage>
</organism>
<feature type="compositionally biased region" description="Basic and acidic residues" evidence="1">
    <location>
        <begin position="17"/>
        <end position="29"/>
    </location>
</feature>